<dbReference type="Proteomes" id="UP001201812">
    <property type="component" value="Unassembled WGS sequence"/>
</dbReference>
<feature type="transmembrane region" description="Helical" evidence="1">
    <location>
        <begin position="149"/>
        <end position="172"/>
    </location>
</feature>
<dbReference type="PANTHER" id="PTHR23021">
    <property type="entry name" value="SERPENTINE RECEPTOR, CLASS T"/>
    <property type="match status" value="1"/>
</dbReference>
<evidence type="ECO:0000256" key="1">
    <source>
        <dbReference type="SAM" id="Phobius"/>
    </source>
</evidence>
<dbReference type="EMBL" id="JAKKPZ010000021">
    <property type="protein sequence ID" value="KAI1711529.1"/>
    <property type="molecule type" value="Genomic_DNA"/>
</dbReference>
<feature type="transmembrane region" description="Helical" evidence="1">
    <location>
        <begin position="206"/>
        <end position="225"/>
    </location>
</feature>
<gene>
    <name evidence="2" type="ORF">DdX_09989</name>
</gene>
<dbReference type="AlphaFoldDB" id="A0AAD4MZA7"/>
<feature type="transmembrane region" description="Helical" evidence="1">
    <location>
        <begin position="246"/>
        <end position="266"/>
    </location>
</feature>
<dbReference type="PANTHER" id="PTHR23021:SF11">
    <property type="entry name" value="SERPENTINE RECEPTOR, CLASS T"/>
    <property type="match status" value="1"/>
</dbReference>
<reference evidence="2" key="1">
    <citation type="submission" date="2022-01" db="EMBL/GenBank/DDBJ databases">
        <title>Genome Sequence Resource for Two Populations of Ditylenchus destructor, the Migratory Endoparasitic Phytonematode.</title>
        <authorList>
            <person name="Zhang H."/>
            <person name="Lin R."/>
            <person name="Xie B."/>
        </authorList>
    </citation>
    <scope>NUCLEOTIDE SEQUENCE</scope>
    <source>
        <strain evidence="2">BazhouSP</strain>
    </source>
</reference>
<feature type="transmembrane region" description="Helical" evidence="1">
    <location>
        <begin position="278"/>
        <end position="297"/>
    </location>
</feature>
<keyword evidence="1" id="KW-1133">Transmembrane helix</keyword>
<feature type="transmembrane region" description="Helical" evidence="1">
    <location>
        <begin position="106"/>
        <end position="128"/>
    </location>
</feature>
<keyword evidence="1" id="KW-0472">Membrane</keyword>
<organism evidence="2 3">
    <name type="scientific">Ditylenchus destructor</name>
    <dbReference type="NCBI Taxonomy" id="166010"/>
    <lineage>
        <taxon>Eukaryota</taxon>
        <taxon>Metazoa</taxon>
        <taxon>Ecdysozoa</taxon>
        <taxon>Nematoda</taxon>
        <taxon>Chromadorea</taxon>
        <taxon>Rhabditida</taxon>
        <taxon>Tylenchina</taxon>
        <taxon>Tylenchomorpha</taxon>
        <taxon>Sphaerularioidea</taxon>
        <taxon>Anguinidae</taxon>
        <taxon>Anguininae</taxon>
        <taxon>Ditylenchus</taxon>
    </lineage>
</organism>
<proteinExistence type="predicted"/>
<comment type="caution">
    <text evidence="2">The sequence shown here is derived from an EMBL/GenBank/DDBJ whole genome shotgun (WGS) entry which is preliminary data.</text>
</comment>
<evidence type="ECO:0000313" key="2">
    <source>
        <dbReference type="EMBL" id="KAI1711529.1"/>
    </source>
</evidence>
<dbReference type="InterPro" id="IPR019425">
    <property type="entry name" value="7TM_GPCR_serpentine_rcpt_Srt"/>
</dbReference>
<dbReference type="Gene3D" id="1.20.1070.10">
    <property type="entry name" value="Rhodopsin 7-helix transmembrane proteins"/>
    <property type="match status" value="1"/>
</dbReference>
<dbReference type="Pfam" id="PF10321">
    <property type="entry name" value="7TM_GPCR_Srt"/>
    <property type="match status" value="1"/>
</dbReference>
<protein>
    <submittedName>
        <fullName evidence="2">Serpentine type 7TM GPCR chemoreceptor srt domain-containing protein</fullName>
    </submittedName>
</protein>
<feature type="transmembrane region" description="Helical" evidence="1">
    <location>
        <begin position="69"/>
        <end position="86"/>
    </location>
</feature>
<name>A0AAD4MZA7_9BILA</name>
<accession>A0AAD4MZA7</accession>
<keyword evidence="3" id="KW-1185">Reference proteome</keyword>
<sequence>MELYLFRPYQWEKLYSCSNFNISEVSFAERYHPVNGVMIIAMFVVFEVLYIPCMYSIYRQARNSSCYKLLFYVGIADVLMMFFHGLETGIYCFTGEVFCSNPHFNYITGCCGAALFAMETSANFFLAIDRCADCFSPSISKFFFSNNRTWIWTGFSTIFAVYYFFFLMPATYNGVYMNWFLNPYHGYNVKIDFSQYANLISTVYDMFLSFGFPAAYLMFVTLFVYKVKLVRSLGSGAHRKRQIMMFIQVAIINGLNISCFLLYTIMQHLPLSKTLIVIGYYINYFMFGFPPIIYLIFNTTIRRDCRKKFKDIVYNIAVRLLKMSDNRTTSLDLQQTTTFVESKQSSRVLDRS</sequence>
<keyword evidence="1" id="KW-0812">Transmembrane</keyword>
<evidence type="ECO:0000313" key="3">
    <source>
        <dbReference type="Proteomes" id="UP001201812"/>
    </source>
</evidence>
<dbReference type="SUPFAM" id="SSF81321">
    <property type="entry name" value="Family A G protein-coupled receptor-like"/>
    <property type="match status" value="1"/>
</dbReference>
<feature type="transmembrane region" description="Helical" evidence="1">
    <location>
        <begin position="36"/>
        <end position="57"/>
    </location>
</feature>